<dbReference type="EMBL" id="SRLO01000861">
    <property type="protein sequence ID" value="TNN45193.1"/>
    <property type="molecule type" value="Genomic_DNA"/>
</dbReference>
<accession>A0A4Z2FWM8</accession>
<name>A0A4Z2FWM8_9TELE</name>
<organism evidence="2 3">
    <name type="scientific">Liparis tanakae</name>
    <name type="common">Tanaka's snailfish</name>
    <dbReference type="NCBI Taxonomy" id="230148"/>
    <lineage>
        <taxon>Eukaryota</taxon>
        <taxon>Metazoa</taxon>
        <taxon>Chordata</taxon>
        <taxon>Craniata</taxon>
        <taxon>Vertebrata</taxon>
        <taxon>Euteleostomi</taxon>
        <taxon>Actinopterygii</taxon>
        <taxon>Neopterygii</taxon>
        <taxon>Teleostei</taxon>
        <taxon>Neoteleostei</taxon>
        <taxon>Acanthomorphata</taxon>
        <taxon>Eupercaria</taxon>
        <taxon>Perciformes</taxon>
        <taxon>Cottioidei</taxon>
        <taxon>Cottales</taxon>
        <taxon>Liparidae</taxon>
        <taxon>Liparis</taxon>
    </lineage>
</organism>
<dbReference type="Proteomes" id="UP000314294">
    <property type="component" value="Unassembled WGS sequence"/>
</dbReference>
<sequence length="184" mass="20556">MQCACPAASPLGRYASPSLTSYPTIISAVWKRLRFPTWSECPCVPTTTSMSPGPRPLSLRVLRRKSRSHGPPVSTRTVLGPVMRVMVPSARNDPSVWGRQYPALRTDTEYGWPGKSDSERGTVVTPPQTTSRTHTLKRYADSGYRRGTTFYRGRYHSHQESVQWSPFESQYNGLPPGVSTMVSH</sequence>
<protein>
    <submittedName>
        <fullName evidence="2">Uncharacterized protein</fullName>
    </submittedName>
</protein>
<reference evidence="2 3" key="1">
    <citation type="submission" date="2019-03" db="EMBL/GenBank/DDBJ databases">
        <title>First draft genome of Liparis tanakae, snailfish: a comprehensive survey of snailfish specific genes.</title>
        <authorList>
            <person name="Kim W."/>
            <person name="Song I."/>
            <person name="Jeong J.-H."/>
            <person name="Kim D."/>
            <person name="Kim S."/>
            <person name="Ryu S."/>
            <person name="Song J.Y."/>
            <person name="Lee S.K."/>
        </authorList>
    </citation>
    <scope>NUCLEOTIDE SEQUENCE [LARGE SCALE GENOMIC DNA]</scope>
    <source>
        <tissue evidence="2">Muscle</tissue>
    </source>
</reference>
<evidence type="ECO:0000313" key="2">
    <source>
        <dbReference type="EMBL" id="TNN45193.1"/>
    </source>
</evidence>
<feature type="region of interest" description="Disordered" evidence="1">
    <location>
        <begin position="109"/>
        <end position="132"/>
    </location>
</feature>
<evidence type="ECO:0000313" key="3">
    <source>
        <dbReference type="Proteomes" id="UP000314294"/>
    </source>
</evidence>
<dbReference type="AlphaFoldDB" id="A0A4Z2FWM8"/>
<keyword evidence="3" id="KW-1185">Reference proteome</keyword>
<comment type="caution">
    <text evidence="2">The sequence shown here is derived from an EMBL/GenBank/DDBJ whole genome shotgun (WGS) entry which is preliminary data.</text>
</comment>
<gene>
    <name evidence="2" type="ORF">EYF80_044603</name>
</gene>
<evidence type="ECO:0000256" key="1">
    <source>
        <dbReference type="SAM" id="MobiDB-lite"/>
    </source>
</evidence>
<proteinExistence type="predicted"/>